<protein>
    <submittedName>
        <fullName evidence="1">Uncharacterized protein</fullName>
    </submittedName>
</protein>
<organism evidence="1 2">
    <name type="scientific">Vigna unguiculata</name>
    <name type="common">Cowpea</name>
    <dbReference type="NCBI Taxonomy" id="3917"/>
    <lineage>
        <taxon>Eukaryota</taxon>
        <taxon>Viridiplantae</taxon>
        <taxon>Streptophyta</taxon>
        <taxon>Embryophyta</taxon>
        <taxon>Tracheophyta</taxon>
        <taxon>Spermatophyta</taxon>
        <taxon>Magnoliopsida</taxon>
        <taxon>eudicotyledons</taxon>
        <taxon>Gunneridae</taxon>
        <taxon>Pentapetalae</taxon>
        <taxon>rosids</taxon>
        <taxon>fabids</taxon>
        <taxon>Fabales</taxon>
        <taxon>Fabaceae</taxon>
        <taxon>Papilionoideae</taxon>
        <taxon>50 kb inversion clade</taxon>
        <taxon>NPAAA clade</taxon>
        <taxon>indigoferoid/millettioid clade</taxon>
        <taxon>Phaseoleae</taxon>
        <taxon>Vigna</taxon>
    </lineage>
</organism>
<keyword evidence="2" id="KW-1185">Reference proteome</keyword>
<reference evidence="1 2" key="1">
    <citation type="submission" date="2019-04" db="EMBL/GenBank/DDBJ databases">
        <title>An improved genome assembly and genetic linkage map for asparagus bean, Vigna unguiculata ssp. sesquipedialis.</title>
        <authorList>
            <person name="Xia Q."/>
            <person name="Zhang R."/>
            <person name="Dong Y."/>
        </authorList>
    </citation>
    <scope>NUCLEOTIDE SEQUENCE [LARGE SCALE GENOMIC DNA]</scope>
    <source>
        <tissue evidence="1">Leaf</tissue>
    </source>
</reference>
<accession>A0A4D6NBC4</accession>
<dbReference type="AlphaFoldDB" id="A0A4D6NBC4"/>
<gene>
    <name evidence="1" type="ORF">DEO72_LG10g2366</name>
</gene>
<proteinExistence type="predicted"/>
<dbReference type="EMBL" id="CP039354">
    <property type="protein sequence ID" value="QCE11133.1"/>
    <property type="molecule type" value="Genomic_DNA"/>
</dbReference>
<sequence>MAEATPSLLLSHEIDARTRSCHHASTAQELPHPWPLHRVTAVRDITGDILFHSKLRIVGGLAASEGFYSFVHLSAVIGCG</sequence>
<evidence type="ECO:0000313" key="1">
    <source>
        <dbReference type="EMBL" id="QCE11133.1"/>
    </source>
</evidence>
<dbReference type="Proteomes" id="UP000501690">
    <property type="component" value="Linkage Group LG10"/>
</dbReference>
<name>A0A4D6NBC4_VIGUN</name>
<evidence type="ECO:0000313" key="2">
    <source>
        <dbReference type="Proteomes" id="UP000501690"/>
    </source>
</evidence>